<feature type="compositionally biased region" description="Basic and acidic residues" evidence="1">
    <location>
        <begin position="171"/>
        <end position="186"/>
    </location>
</feature>
<dbReference type="InterPro" id="IPR004332">
    <property type="entry name" value="Transposase_MuDR"/>
</dbReference>
<dbReference type="Proteomes" id="UP000325577">
    <property type="component" value="Linkage Group LG5"/>
</dbReference>
<gene>
    <name evidence="3" type="ORF">F0562_012217</name>
</gene>
<dbReference type="OrthoDB" id="683469at2759"/>
<evidence type="ECO:0000313" key="3">
    <source>
        <dbReference type="EMBL" id="KAA8521544.1"/>
    </source>
</evidence>
<feature type="domain" description="Transposase MuDR plant" evidence="2">
    <location>
        <begin position="207"/>
        <end position="257"/>
    </location>
</feature>
<dbReference type="PANTHER" id="PTHR31973:SF187">
    <property type="entry name" value="MUTATOR TRANSPOSASE MUDRA PROTEIN"/>
    <property type="match status" value="1"/>
</dbReference>
<organism evidence="3 4">
    <name type="scientific">Nyssa sinensis</name>
    <dbReference type="NCBI Taxonomy" id="561372"/>
    <lineage>
        <taxon>Eukaryota</taxon>
        <taxon>Viridiplantae</taxon>
        <taxon>Streptophyta</taxon>
        <taxon>Embryophyta</taxon>
        <taxon>Tracheophyta</taxon>
        <taxon>Spermatophyta</taxon>
        <taxon>Magnoliopsida</taxon>
        <taxon>eudicotyledons</taxon>
        <taxon>Gunneridae</taxon>
        <taxon>Pentapetalae</taxon>
        <taxon>asterids</taxon>
        <taxon>Cornales</taxon>
        <taxon>Nyssaceae</taxon>
        <taxon>Nyssa</taxon>
    </lineage>
</organism>
<evidence type="ECO:0000313" key="4">
    <source>
        <dbReference type="Proteomes" id="UP000325577"/>
    </source>
</evidence>
<sequence length="312" mass="33958">MRECLFCPFENPKEYQQKAYHQSFVSIDKSSKPVRVRGSAPVIEKGADIKGNSFVSARGGGYASARSGRSASARGGGYATALGGEFASAKGSGVASVRDRRWIFASASGGGFASASCGGFAGASCGGFVKAVFDDDDYVFIVSSSDEEYMCNSEEMTGNHSSGNDDENYEDKDWQDKDDGNISDYKSDDNCGVYSSDDDGQIRIADRYALKDFSIQQGFKLVRDKNKKNRVTAHCGIKGCKWRIHASTLPNGVTFKIKTIGRDHICVREARNSIADSNWIAGKMATRLRAEPNLKLDGMHVEVFERFGVEVL</sequence>
<dbReference type="PANTHER" id="PTHR31973">
    <property type="entry name" value="POLYPROTEIN, PUTATIVE-RELATED"/>
    <property type="match status" value="1"/>
</dbReference>
<protein>
    <recommendedName>
        <fullName evidence="2">Transposase MuDR plant domain-containing protein</fullName>
    </recommendedName>
</protein>
<keyword evidence="4" id="KW-1185">Reference proteome</keyword>
<accession>A0A5J4ZUI6</accession>
<dbReference type="AlphaFoldDB" id="A0A5J4ZUI6"/>
<feature type="region of interest" description="Disordered" evidence="1">
    <location>
        <begin position="152"/>
        <end position="186"/>
    </location>
</feature>
<name>A0A5J4ZUI6_9ASTE</name>
<evidence type="ECO:0000259" key="2">
    <source>
        <dbReference type="Pfam" id="PF03108"/>
    </source>
</evidence>
<dbReference type="Pfam" id="PF03108">
    <property type="entry name" value="DBD_Tnp_Mut"/>
    <property type="match status" value="1"/>
</dbReference>
<evidence type="ECO:0000256" key="1">
    <source>
        <dbReference type="SAM" id="MobiDB-lite"/>
    </source>
</evidence>
<dbReference type="EMBL" id="CM018048">
    <property type="protein sequence ID" value="KAA8521544.1"/>
    <property type="molecule type" value="Genomic_DNA"/>
</dbReference>
<proteinExistence type="predicted"/>
<reference evidence="3 4" key="1">
    <citation type="submission" date="2019-09" db="EMBL/GenBank/DDBJ databases">
        <title>A chromosome-level genome assembly of the Chinese tupelo Nyssa sinensis.</title>
        <authorList>
            <person name="Yang X."/>
            <person name="Kang M."/>
            <person name="Yang Y."/>
            <person name="Xiong H."/>
            <person name="Wang M."/>
            <person name="Zhang Z."/>
            <person name="Wang Z."/>
            <person name="Wu H."/>
            <person name="Ma T."/>
            <person name="Liu J."/>
            <person name="Xi Z."/>
        </authorList>
    </citation>
    <scope>NUCLEOTIDE SEQUENCE [LARGE SCALE GENOMIC DNA]</scope>
    <source>
        <strain evidence="3">J267</strain>
        <tissue evidence="3">Leaf</tissue>
    </source>
</reference>